<feature type="transmembrane region" description="Helical" evidence="8">
    <location>
        <begin position="20"/>
        <end position="39"/>
    </location>
</feature>
<evidence type="ECO:0000256" key="3">
    <source>
        <dbReference type="ARBA" id="ARBA00022448"/>
    </source>
</evidence>
<dbReference type="EMBL" id="OV696688">
    <property type="protein sequence ID" value="CAH1258971.1"/>
    <property type="molecule type" value="Genomic_DNA"/>
</dbReference>
<evidence type="ECO:0000256" key="2">
    <source>
        <dbReference type="ARBA" id="ARBA00005887"/>
    </source>
</evidence>
<accession>A0A8J9ZP14</accession>
<evidence type="ECO:0000256" key="1">
    <source>
        <dbReference type="ARBA" id="ARBA00004141"/>
    </source>
</evidence>
<evidence type="ECO:0000313" key="10">
    <source>
        <dbReference type="EMBL" id="CAH1258971.1"/>
    </source>
</evidence>
<name>A0A8J9ZP14_BRALA</name>
<dbReference type="InterPro" id="IPR018047">
    <property type="entry name" value="Ammonium_transpt_CS"/>
</dbReference>
<evidence type="ECO:0000256" key="5">
    <source>
        <dbReference type="ARBA" id="ARBA00022989"/>
    </source>
</evidence>
<dbReference type="Proteomes" id="UP000838412">
    <property type="component" value="Chromosome 3"/>
</dbReference>
<comment type="similarity">
    <text evidence="2 8">Belongs to the ammonia transporter channel (TC 1.A.11.2) family.</text>
</comment>
<feature type="transmembrane region" description="Helical" evidence="8">
    <location>
        <begin position="129"/>
        <end position="151"/>
    </location>
</feature>
<dbReference type="InterPro" id="IPR024041">
    <property type="entry name" value="NH4_transpt_AmtB-like_dom"/>
</dbReference>
<dbReference type="PANTHER" id="PTHR11730">
    <property type="entry name" value="AMMONIUM TRANSPORTER"/>
    <property type="match status" value="1"/>
</dbReference>
<dbReference type="OrthoDB" id="534912at2759"/>
<evidence type="ECO:0000256" key="6">
    <source>
        <dbReference type="ARBA" id="ARBA00023136"/>
    </source>
</evidence>
<dbReference type="FunFam" id="1.10.3430.10:FF:000010">
    <property type="entry name" value="Ammonium transporter"/>
    <property type="match status" value="1"/>
</dbReference>
<keyword evidence="4 8" id="KW-0812">Transmembrane</keyword>
<dbReference type="Gene3D" id="1.10.3430.10">
    <property type="entry name" value="Ammonium transporter AmtB like domains"/>
    <property type="match status" value="1"/>
</dbReference>
<feature type="transmembrane region" description="Helical" evidence="8">
    <location>
        <begin position="104"/>
        <end position="122"/>
    </location>
</feature>
<feature type="transmembrane region" description="Helical" evidence="8">
    <location>
        <begin position="344"/>
        <end position="362"/>
    </location>
</feature>
<keyword evidence="11" id="KW-1185">Reference proteome</keyword>
<dbReference type="PROSITE" id="PS01219">
    <property type="entry name" value="AMMONIUM_TRANSP"/>
    <property type="match status" value="1"/>
</dbReference>
<gene>
    <name evidence="10" type="primary">Hypp2291</name>
    <name evidence="10" type="ORF">BLAG_LOCUS16371</name>
</gene>
<feature type="transmembrane region" description="Helical" evidence="8">
    <location>
        <begin position="382"/>
        <end position="402"/>
    </location>
</feature>
<dbReference type="InterPro" id="IPR029020">
    <property type="entry name" value="Ammonium/urea_transptr"/>
</dbReference>
<feature type="transmembrane region" description="Helical" evidence="8">
    <location>
        <begin position="59"/>
        <end position="78"/>
    </location>
</feature>
<dbReference type="InterPro" id="IPR001905">
    <property type="entry name" value="Ammonium_transpt"/>
</dbReference>
<dbReference type="NCBIfam" id="TIGR00836">
    <property type="entry name" value="amt"/>
    <property type="match status" value="1"/>
</dbReference>
<keyword evidence="6 8" id="KW-0472">Membrane</keyword>
<dbReference type="GO" id="GO:0097272">
    <property type="term" value="P:ammonium homeostasis"/>
    <property type="evidence" value="ECO:0007669"/>
    <property type="project" value="TreeGrafter"/>
</dbReference>
<evidence type="ECO:0000259" key="9">
    <source>
        <dbReference type="Pfam" id="PF00909"/>
    </source>
</evidence>
<evidence type="ECO:0000313" key="11">
    <source>
        <dbReference type="Proteomes" id="UP000838412"/>
    </source>
</evidence>
<dbReference type="PANTHER" id="PTHR11730:SF6">
    <property type="entry name" value="AMMONIUM TRANSPORTER"/>
    <property type="match status" value="1"/>
</dbReference>
<organism evidence="10 11">
    <name type="scientific">Branchiostoma lanceolatum</name>
    <name type="common">Common lancelet</name>
    <name type="synonym">Amphioxus lanceolatum</name>
    <dbReference type="NCBI Taxonomy" id="7740"/>
    <lineage>
        <taxon>Eukaryota</taxon>
        <taxon>Metazoa</taxon>
        <taxon>Chordata</taxon>
        <taxon>Cephalochordata</taxon>
        <taxon>Leptocardii</taxon>
        <taxon>Amphioxiformes</taxon>
        <taxon>Branchiostomatidae</taxon>
        <taxon>Branchiostoma</taxon>
    </lineage>
</organism>
<evidence type="ECO:0000256" key="4">
    <source>
        <dbReference type="ARBA" id="ARBA00022692"/>
    </source>
</evidence>
<evidence type="ECO:0000256" key="8">
    <source>
        <dbReference type="RuleBase" id="RU362002"/>
    </source>
</evidence>
<sequence>MAANLTTVQALAVLQKNSDQLFLVVTGLFVFFMQAGFGFREAGSVRSKNTTNILVRTMLNVFISGIAYWAIGYAFAYGTPSNFFLGHSNFFLSLPVVDVTHARWFFQFTLAATCVSIVSGALSERAEFAACLVYAMLIAGFLYPVVSHWAWDPTGWLRTGAGDAGLVFPNFSRRLFQDFAGSGVVHMTGGAIALVGAIMVGRRIGRFEGRRAVRIPEHNVPLVSLGTFMMFLGLLAFNVGAQGAISRSGDGEAVSVITVNTVISASMGGLVAMLLKRVGILGKPNWTYLTAANGALTGMVSIAAGCNEVYTWGALVIGTVAGLTYCMWSRLLQALRIDDPVDTIAVHLGGGFWGLVAAPILSRNGIIQEVSTMNLKLFGWNLAGAVAIFGWGVVTAVVIFGIMKCFGALRVDGEVEMQGLDIPKHDEPAYPQDGYGHGWRQGSDRKYAGVNNDGYVTSAATDGFVTSAVPISKIAVPEKPRGAAPLAPVIYDDVPYIREMQVSGRAPRDLRDPRDMVLSRDPRDSATYYVNQPYF</sequence>
<feature type="transmembrane region" description="Helical" evidence="8">
    <location>
        <begin position="253"/>
        <end position="274"/>
    </location>
</feature>
<feature type="transmembrane region" description="Helical" evidence="8">
    <location>
        <begin position="310"/>
        <end position="332"/>
    </location>
</feature>
<dbReference type="AlphaFoldDB" id="A0A8J9ZP14"/>
<reference evidence="10" key="1">
    <citation type="submission" date="2022-01" db="EMBL/GenBank/DDBJ databases">
        <authorList>
            <person name="Braso-Vives M."/>
        </authorList>
    </citation>
    <scope>NUCLEOTIDE SEQUENCE</scope>
</reference>
<proteinExistence type="inferred from homology"/>
<feature type="domain" description="Ammonium transporter AmtB-like" evidence="9">
    <location>
        <begin position="22"/>
        <end position="430"/>
    </location>
</feature>
<feature type="transmembrane region" description="Helical" evidence="8">
    <location>
        <begin position="222"/>
        <end position="241"/>
    </location>
</feature>
<protein>
    <recommendedName>
        <fullName evidence="8">Ammonium transporter</fullName>
    </recommendedName>
</protein>
<keyword evidence="3 8" id="KW-0813">Transport</keyword>
<comment type="subcellular location">
    <subcellularLocation>
        <location evidence="8">Cell membrane</location>
        <topology evidence="8">Multi-pass membrane protein</topology>
    </subcellularLocation>
    <subcellularLocation>
        <location evidence="1">Membrane</location>
        <topology evidence="1">Multi-pass membrane protein</topology>
    </subcellularLocation>
</comment>
<dbReference type="GO" id="GO:0005886">
    <property type="term" value="C:plasma membrane"/>
    <property type="evidence" value="ECO:0007669"/>
    <property type="project" value="UniProtKB-SubCell"/>
</dbReference>
<feature type="transmembrane region" description="Helical" evidence="8">
    <location>
        <begin position="179"/>
        <end position="201"/>
    </location>
</feature>
<evidence type="ECO:0000256" key="7">
    <source>
        <dbReference type="ARBA" id="ARBA00023177"/>
    </source>
</evidence>
<keyword evidence="5 8" id="KW-1133">Transmembrane helix</keyword>
<dbReference type="SUPFAM" id="SSF111352">
    <property type="entry name" value="Ammonium transporter"/>
    <property type="match status" value="1"/>
</dbReference>
<dbReference type="Pfam" id="PF00909">
    <property type="entry name" value="Ammonium_transp"/>
    <property type="match status" value="1"/>
</dbReference>
<keyword evidence="7 8" id="KW-0924">Ammonia transport</keyword>
<dbReference type="GO" id="GO:0008519">
    <property type="term" value="F:ammonium channel activity"/>
    <property type="evidence" value="ECO:0007669"/>
    <property type="project" value="InterPro"/>
</dbReference>